<feature type="compositionally biased region" description="Basic and acidic residues" evidence="1">
    <location>
        <begin position="32"/>
        <end position="44"/>
    </location>
</feature>
<dbReference type="PROSITE" id="PS50011">
    <property type="entry name" value="PROTEIN_KINASE_DOM"/>
    <property type="match status" value="1"/>
</dbReference>
<comment type="caution">
    <text evidence="3">The sequence shown here is derived from an EMBL/GenBank/DDBJ whole genome shotgun (WGS) entry which is preliminary data.</text>
</comment>
<dbReference type="Proteomes" id="UP000176998">
    <property type="component" value="Unassembled WGS sequence"/>
</dbReference>
<evidence type="ECO:0000313" key="3">
    <source>
        <dbReference type="EMBL" id="OHE98215.1"/>
    </source>
</evidence>
<dbReference type="AlphaFoldDB" id="A0A1G4BA75"/>
<dbReference type="GO" id="GO:0005524">
    <property type="term" value="F:ATP binding"/>
    <property type="evidence" value="ECO:0007669"/>
    <property type="project" value="InterPro"/>
</dbReference>
<dbReference type="InterPro" id="IPR011009">
    <property type="entry name" value="Kinase-like_dom_sf"/>
</dbReference>
<dbReference type="InterPro" id="IPR000719">
    <property type="entry name" value="Prot_kinase_dom"/>
</dbReference>
<proteinExistence type="predicted"/>
<feature type="compositionally biased region" description="Basic residues" evidence="1">
    <location>
        <begin position="45"/>
        <end position="54"/>
    </location>
</feature>
<sequence>MSTNPQDVFKLLSQQGKLVLDDPRKVVHVYDRGESSRLKSEQKNHPSRKSHAASRRPEGFRLERNVVSIIQGELDEAPVSYFFDPDKDFIPRHKFEQIMTLNRVLSVVHVLKCFKDVQDKNQLAREIRYGSSDGSRSPCVKLLAILIGIGTEEDMSILMSEDELRDSCLPLRNVPVDRRRTLQCRQHKEHRLLNKYRRPNDRAMFCQWAYTLCSPFITWEYGRHQHYLLDTGDFFPMEVVCKVEEEENKTDPSGNAYGGFSEVYKVKIHEGHFDFGGHGIRHPQGYFALKKLTSHNRDSFNLELSSLVSIAQKYHDKHIIQLLATFEVNNTVAKESTFYLLFDWADGTLNKFWQSNERLVGDRKHCKWMATQFYEVSEALRCVHNDREPTVRYLEDRDSNKQLYGRHGDIKPGKLHPSPPYRLKLTYSRKGTSCGSDQTAFPVF</sequence>
<name>A0A1G4BA75_9PEZI</name>
<dbReference type="STRING" id="1209926.A0A1G4BA75"/>
<gene>
    <name evidence="3" type="ORF">CORC01_06412</name>
</gene>
<dbReference type="GeneID" id="34559563"/>
<evidence type="ECO:0000256" key="1">
    <source>
        <dbReference type="SAM" id="MobiDB-lite"/>
    </source>
</evidence>
<keyword evidence="3" id="KW-0418">Kinase</keyword>
<feature type="region of interest" description="Disordered" evidence="1">
    <location>
        <begin position="32"/>
        <end position="57"/>
    </location>
</feature>
<reference evidence="3 4" key="1">
    <citation type="submission" date="2016-09" db="EMBL/GenBank/DDBJ databases">
        <authorList>
            <person name="Capua I."/>
            <person name="De Benedictis P."/>
            <person name="Joannis T."/>
            <person name="Lombin L.H."/>
            <person name="Cattoli G."/>
        </authorList>
    </citation>
    <scope>NUCLEOTIDE SEQUENCE [LARGE SCALE GENOMIC DNA]</scope>
    <source>
        <strain evidence="3 4">IMI 309357</strain>
    </source>
</reference>
<evidence type="ECO:0000313" key="4">
    <source>
        <dbReference type="Proteomes" id="UP000176998"/>
    </source>
</evidence>
<keyword evidence="3" id="KW-0808">Transferase</keyword>
<dbReference type="EMBL" id="MJBS01000048">
    <property type="protein sequence ID" value="OHE98215.1"/>
    <property type="molecule type" value="Genomic_DNA"/>
</dbReference>
<accession>A0A1G4BA75</accession>
<keyword evidence="4" id="KW-1185">Reference proteome</keyword>
<dbReference type="GO" id="GO:0004672">
    <property type="term" value="F:protein kinase activity"/>
    <property type="evidence" value="ECO:0007669"/>
    <property type="project" value="InterPro"/>
</dbReference>
<dbReference type="RefSeq" id="XP_022475365.1">
    <property type="nucleotide sequence ID" value="XM_022618053.1"/>
</dbReference>
<dbReference type="SUPFAM" id="SSF56112">
    <property type="entry name" value="Protein kinase-like (PK-like)"/>
    <property type="match status" value="1"/>
</dbReference>
<protein>
    <submittedName>
        <fullName evidence="3">Protein kinase</fullName>
    </submittedName>
</protein>
<organism evidence="3 4">
    <name type="scientific">Colletotrichum orchidophilum</name>
    <dbReference type="NCBI Taxonomy" id="1209926"/>
    <lineage>
        <taxon>Eukaryota</taxon>
        <taxon>Fungi</taxon>
        <taxon>Dikarya</taxon>
        <taxon>Ascomycota</taxon>
        <taxon>Pezizomycotina</taxon>
        <taxon>Sordariomycetes</taxon>
        <taxon>Hypocreomycetidae</taxon>
        <taxon>Glomerellales</taxon>
        <taxon>Glomerellaceae</taxon>
        <taxon>Colletotrichum</taxon>
    </lineage>
</organism>
<dbReference type="OrthoDB" id="20872at2759"/>
<dbReference type="Gene3D" id="1.10.510.10">
    <property type="entry name" value="Transferase(Phosphotransferase) domain 1"/>
    <property type="match status" value="1"/>
</dbReference>
<feature type="domain" description="Protein kinase" evidence="2">
    <location>
        <begin position="249"/>
        <end position="444"/>
    </location>
</feature>
<evidence type="ECO:0000259" key="2">
    <source>
        <dbReference type="PROSITE" id="PS50011"/>
    </source>
</evidence>